<keyword evidence="1" id="KW-0732">Signal</keyword>
<evidence type="ECO:0000313" key="2">
    <source>
        <dbReference type="EMBL" id="KAJ7779056.1"/>
    </source>
</evidence>
<keyword evidence="3" id="KW-1185">Reference proteome</keyword>
<feature type="signal peptide" evidence="1">
    <location>
        <begin position="1"/>
        <end position="23"/>
    </location>
</feature>
<reference evidence="2" key="1">
    <citation type="submission" date="2023-03" db="EMBL/GenBank/DDBJ databases">
        <title>Massive genome expansion in bonnet fungi (Mycena s.s.) driven by repeated elements and novel gene families across ecological guilds.</title>
        <authorList>
            <consortium name="Lawrence Berkeley National Laboratory"/>
            <person name="Harder C.B."/>
            <person name="Miyauchi S."/>
            <person name="Viragh M."/>
            <person name="Kuo A."/>
            <person name="Thoen E."/>
            <person name="Andreopoulos B."/>
            <person name="Lu D."/>
            <person name="Skrede I."/>
            <person name="Drula E."/>
            <person name="Henrissat B."/>
            <person name="Morin E."/>
            <person name="Kohler A."/>
            <person name="Barry K."/>
            <person name="LaButti K."/>
            <person name="Morin E."/>
            <person name="Salamov A."/>
            <person name="Lipzen A."/>
            <person name="Mereny Z."/>
            <person name="Hegedus B."/>
            <person name="Baldrian P."/>
            <person name="Stursova M."/>
            <person name="Weitz H."/>
            <person name="Taylor A."/>
            <person name="Grigoriev I.V."/>
            <person name="Nagy L.G."/>
            <person name="Martin F."/>
            <person name="Kauserud H."/>
        </authorList>
    </citation>
    <scope>NUCLEOTIDE SEQUENCE</scope>
    <source>
        <strain evidence="2">CBHHK182m</strain>
    </source>
</reference>
<dbReference type="AlphaFoldDB" id="A0AAD7NXJ6"/>
<comment type="caution">
    <text evidence="2">The sequence shown here is derived from an EMBL/GenBank/DDBJ whole genome shotgun (WGS) entry which is preliminary data.</text>
</comment>
<gene>
    <name evidence="2" type="ORF">B0H16DRAFT_803068</name>
</gene>
<accession>A0AAD7NXJ6</accession>
<evidence type="ECO:0000313" key="3">
    <source>
        <dbReference type="Proteomes" id="UP001215598"/>
    </source>
</evidence>
<proteinExistence type="predicted"/>
<sequence length="106" mass="11995">MCLLASTCLYVMWTCLGYVRLHAATFSYMPSRPSTPVDPPYLPKPTQTQLKGSGEVHLAIELNIPLWARRLTTFGRYAHLHVHHTFGYVRLYSATAVAERSRTSIT</sequence>
<protein>
    <recommendedName>
        <fullName evidence="4">Secreted protein</fullName>
    </recommendedName>
</protein>
<dbReference type="Proteomes" id="UP001215598">
    <property type="component" value="Unassembled WGS sequence"/>
</dbReference>
<dbReference type="EMBL" id="JARKIB010000006">
    <property type="protein sequence ID" value="KAJ7779056.1"/>
    <property type="molecule type" value="Genomic_DNA"/>
</dbReference>
<organism evidence="2 3">
    <name type="scientific">Mycena metata</name>
    <dbReference type="NCBI Taxonomy" id="1033252"/>
    <lineage>
        <taxon>Eukaryota</taxon>
        <taxon>Fungi</taxon>
        <taxon>Dikarya</taxon>
        <taxon>Basidiomycota</taxon>
        <taxon>Agaricomycotina</taxon>
        <taxon>Agaricomycetes</taxon>
        <taxon>Agaricomycetidae</taxon>
        <taxon>Agaricales</taxon>
        <taxon>Marasmiineae</taxon>
        <taxon>Mycenaceae</taxon>
        <taxon>Mycena</taxon>
    </lineage>
</organism>
<evidence type="ECO:0000256" key="1">
    <source>
        <dbReference type="SAM" id="SignalP"/>
    </source>
</evidence>
<feature type="chain" id="PRO_5042198795" description="Secreted protein" evidence="1">
    <location>
        <begin position="24"/>
        <end position="106"/>
    </location>
</feature>
<name>A0AAD7NXJ6_9AGAR</name>
<evidence type="ECO:0008006" key="4">
    <source>
        <dbReference type="Google" id="ProtNLM"/>
    </source>
</evidence>